<dbReference type="InterPro" id="IPR050270">
    <property type="entry name" value="DegV_domain_contain"/>
</dbReference>
<dbReference type="EMBL" id="FOTI01000012">
    <property type="protein sequence ID" value="SFL44398.1"/>
    <property type="molecule type" value="Genomic_DNA"/>
</dbReference>
<sequence length="290" mass="32365">MQKIKIITDSCSDLPAEIVKKYNISLLNIPVNIENQVYYDRLDLMPADFYKILSTKNVLPKTSRVTPKKFKETYQKYLDSYDHILVFAFSSKLSGILESAVMAKQELATDRVTVIDTKAASVGQGLLVCQAAQMLEKEIELEKVITKTINSASHLEHVFAVGDLEMLKKGGRISKAQAFMAGVLNIKPILHIIDGEILPYDKVRGKRKMFSYLINEIEKKADNPAEQTLAITYSQIKEDAINLKHELEKRFAPQNILMSEIGSAIGSHAGPGTLAVVYQNSEKIADAVVY</sequence>
<dbReference type="InterPro" id="IPR003797">
    <property type="entry name" value="DegV"/>
</dbReference>
<dbReference type="Proteomes" id="UP000199006">
    <property type="component" value="Unassembled WGS sequence"/>
</dbReference>
<dbReference type="GO" id="GO:0008289">
    <property type="term" value="F:lipid binding"/>
    <property type="evidence" value="ECO:0007669"/>
    <property type="project" value="UniProtKB-KW"/>
</dbReference>
<organism evidence="2 3">
    <name type="scientific">Halanaerobium salsuginis</name>
    <dbReference type="NCBI Taxonomy" id="29563"/>
    <lineage>
        <taxon>Bacteria</taxon>
        <taxon>Bacillati</taxon>
        <taxon>Bacillota</taxon>
        <taxon>Clostridia</taxon>
        <taxon>Halanaerobiales</taxon>
        <taxon>Halanaerobiaceae</taxon>
        <taxon>Halanaerobium</taxon>
    </lineage>
</organism>
<dbReference type="SUPFAM" id="SSF82549">
    <property type="entry name" value="DAK1/DegV-like"/>
    <property type="match status" value="1"/>
</dbReference>
<dbReference type="STRING" id="29563.SAMN02983006_01165"/>
<evidence type="ECO:0000313" key="2">
    <source>
        <dbReference type="EMBL" id="SFL44398.1"/>
    </source>
</evidence>
<evidence type="ECO:0000313" key="3">
    <source>
        <dbReference type="Proteomes" id="UP000199006"/>
    </source>
</evidence>
<reference evidence="2 3" key="1">
    <citation type="submission" date="2016-10" db="EMBL/GenBank/DDBJ databases">
        <authorList>
            <person name="de Groot N.N."/>
        </authorList>
    </citation>
    <scope>NUCLEOTIDE SEQUENCE [LARGE SCALE GENOMIC DNA]</scope>
    <source>
        <strain evidence="2 3">ATCC 51327</strain>
    </source>
</reference>
<dbReference type="PROSITE" id="PS51482">
    <property type="entry name" value="DEGV"/>
    <property type="match status" value="1"/>
</dbReference>
<proteinExistence type="predicted"/>
<dbReference type="Gene3D" id="3.40.50.10170">
    <property type="match status" value="1"/>
</dbReference>
<evidence type="ECO:0000256" key="1">
    <source>
        <dbReference type="ARBA" id="ARBA00023121"/>
    </source>
</evidence>
<gene>
    <name evidence="2" type="ORF">SAMN02983006_01165</name>
</gene>
<dbReference type="RefSeq" id="WP_089860941.1">
    <property type="nucleotide sequence ID" value="NZ_FOTI01000012.1"/>
</dbReference>
<accession>A0A1I4HQ18</accession>
<dbReference type="Pfam" id="PF02645">
    <property type="entry name" value="DegV"/>
    <property type="match status" value="1"/>
</dbReference>
<name>A0A1I4HQ18_9FIRM</name>
<dbReference type="NCBIfam" id="TIGR00762">
    <property type="entry name" value="DegV"/>
    <property type="match status" value="1"/>
</dbReference>
<dbReference type="PANTHER" id="PTHR33434:SF2">
    <property type="entry name" value="FATTY ACID-BINDING PROTEIN TM_1468"/>
    <property type="match status" value="1"/>
</dbReference>
<dbReference type="AlphaFoldDB" id="A0A1I4HQ18"/>
<keyword evidence="3" id="KW-1185">Reference proteome</keyword>
<dbReference type="OrthoDB" id="9780660at2"/>
<protein>
    <submittedName>
        <fullName evidence="2">EDD domain protein, DegV family</fullName>
    </submittedName>
</protein>
<dbReference type="Gene3D" id="3.30.1180.10">
    <property type="match status" value="1"/>
</dbReference>
<keyword evidence="1" id="KW-0446">Lipid-binding</keyword>
<dbReference type="InterPro" id="IPR043168">
    <property type="entry name" value="DegV_C"/>
</dbReference>
<dbReference type="PANTHER" id="PTHR33434">
    <property type="entry name" value="DEGV DOMAIN-CONTAINING PROTEIN DR_1986-RELATED"/>
    <property type="match status" value="1"/>
</dbReference>